<dbReference type="RefSeq" id="WP_377726962.1">
    <property type="nucleotide sequence ID" value="NZ_JBHSEW010000011.1"/>
</dbReference>
<gene>
    <name evidence="1" type="ORF">ACFO3A_12750</name>
</gene>
<comment type="caution">
    <text evidence="1">The sequence shown here is derived from an EMBL/GenBank/DDBJ whole genome shotgun (WGS) entry which is preliminary data.</text>
</comment>
<sequence>MKYYKNDITGDVYAYENDGSQDDSILPELRQMTAAEVHAHLNPPPAPPRVPEKITRAQGRLVLYRAGLWPAVLTFVAGIADPDEQFEADAALNHTTEWERSSPFLCRTAQALGLDDAQLDALFREAAQIVP</sequence>
<keyword evidence="2" id="KW-1185">Reference proteome</keyword>
<accession>A0ABV9GZU1</accession>
<evidence type="ECO:0000313" key="2">
    <source>
        <dbReference type="Proteomes" id="UP001595967"/>
    </source>
</evidence>
<dbReference type="Proteomes" id="UP001595967">
    <property type="component" value="Unassembled WGS sequence"/>
</dbReference>
<dbReference type="EMBL" id="JBHSEW010000011">
    <property type="protein sequence ID" value="MFC4623079.1"/>
    <property type="molecule type" value="Genomic_DNA"/>
</dbReference>
<proteinExistence type="predicted"/>
<name>A0ABV9GZU1_9BURK</name>
<protein>
    <submittedName>
        <fullName evidence="1">Uncharacterized protein</fullName>
    </submittedName>
</protein>
<evidence type="ECO:0000313" key="1">
    <source>
        <dbReference type="EMBL" id="MFC4623079.1"/>
    </source>
</evidence>
<organism evidence="1 2">
    <name type="scientific">Comamonas nitrativorans</name>
    <dbReference type="NCBI Taxonomy" id="108437"/>
    <lineage>
        <taxon>Bacteria</taxon>
        <taxon>Pseudomonadati</taxon>
        <taxon>Pseudomonadota</taxon>
        <taxon>Betaproteobacteria</taxon>
        <taxon>Burkholderiales</taxon>
        <taxon>Comamonadaceae</taxon>
        <taxon>Comamonas</taxon>
    </lineage>
</organism>
<reference evidence="2" key="1">
    <citation type="journal article" date="2019" name="Int. J. Syst. Evol. Microbiol.">
        <title>The Global Catalogue of Microorganisms (GCM) 10K type strain sequencing project: providing services to taxonomists for standard genome sequencing and annotation.</title>
        <authorList>
            <consortium name="The Broad Institute Genomics Platform"/>
            <consortium name="The Broad Institute Genome Sequencing Center for Infectious Disease"/>
            <person name="Wu L."/>
            <person name="Ma J."/>
        </authorList>
    </citation>
    <scope>NUCLEOTIDE SEQUENCE [LARGE SCALE GENOMIC DNA]</scope>
    <source>
        <strain evidence="2">JCM 11650</strain>
    </source>
</reference>